<proteinExistence type="predicted"/>
<protein>
    <submittedName>
        <fullName evidence="2">Uncharacterized protein</fullName>
    </submittedName>
</protein>
<name>A0A8H7KFV8_BIOOC</name>
<dbReference type="EMBL" id="JADCTT010000008">
    <property type="protein sequence ID" value="KAF9748956.1"/>
    <property type="molecule type" value="Genomic_DNA"/>
</dbReference>
<evidence type="ECO:0000313" key="3">
    <source>
        <dbReference type="Proteomes" id="UP000616885"/>
    </source>
</evidence>
<sequence>MVLNTSLSGQQPPPSQQQSLDMSARHLVMHLAVSVLALVQVSWAVRIAPPAHDVPASNGLKQIHPRLGGRPIHPTWLRSNRIGVKFLSFLLGCADSPVSWPYLGFFVAVSRPAQTDIHPPTIAFDLPRKSGILYFFIPDAFLDQSRRPSRSLGGHISVCETCRDIFFNGDAQFWGPFLVRPRRSSSCVGS</sequence>
<organism evidence="2 3">
    <name type="scientific">Bionectria ochroleuca</name>
    <name type="common">Gliocladium roseum</name>
    <dbReference type="NCBI Taxonomy" id="29856"/>
    <lineage>
        <taxon>Eukaryota</taxon>
        <taxon>Fungi</taxon>
        <taxon>Dikarya</taxon>
        <taxon>Ascomycota</taxon>
        <taxon>Pezizomycotina</taxon>
        <taxon>Sordariomycetes</taxon>
        <taxon>Hypocreomycetidae</taxon>
        <taxon>Hypocreales</taxon>
        <taxon>Bionectriaceae</taxon>
        <taxon>Clonostachys</taxon>
    </lineage>
</organism>
<evidence type="ECO:0000313" key="2">
    <source>
        <dbReference type="EMBL" id="KAF9748956.1"/>
    </source>
</evidence>
<comment type="caution">
    <text evidence="2">The sequence shown here is derived from an EMBL/GenBank/DDBJ whole genome shotgun (WGS) entry which is preliminary data.</text>
</comment>
<accession>A0A8H7KFV8</accession>
<evidence type="ECO:0000256" key="1">
    <source>
        <dbReference type="SAM" id="MobiDB-lite"/>
    </source>
</evidence>
<dbReference type="AlphaFoldDB" id="A0A8H7KFV8"/>
<gene>
    <name evidence="2" type="ORF">IM811_016751</name>
</gene>
<reference evidence="2" key="1">
    <citation type="submission" date="2020-10" db="EMBL/GenBank/DDBJ databases">
        <title>High-Quality Genome Resource of Clonostachys rosea strain S41 by Oxford Nanopore Long-Read Sequencing.</title>
        <authorList>
            <person name="Wang H."/>
        </authorList>
    </citation>
    <scope>NUCLEOTIDE SEQUENCE</scope>
    <source>
        <strain evidence="2">S41</strain>
    </source>
</reference>
<dbReference type="Proteomes" id="UP000616885">
    <property type="component" value="Unassembled WGS sequence"/>
</dbReference>
<feature type="region of interest" description="Disordered" evidence="1">
    <location>
        <begin position="1"/>
        <end position="20"/>
    </location>
</feature>